<comment type="caution">
    <text evidence="14">The sequence shown here is derived from an EMBL/GenBank/DDBJ whole genome shotgun (WGS) entry which is preliminary data.</text>
</comment>
<evidence type="ECO:0000256" key="5">
    <source>
        <dbReference type="ARBA" id="ARBA00022989"/>
    </source>
</evidence>
<dbReference type="FunFam" id="1.20.1070.10:FF:000527">
    <property type="entry name" value="Parathyroid hormone/parathyroid hormone-related peptide receptor"/>
    <property type="match status" value="1"/>
</dbReference>
<feature type="transmembrane region" description="Helical" evidence="11">
    <location>
        <begin position="165"/>
        <end position="185"/>
    </location>
</feature>
<dbReference type="InterPro" id="IPR017981">
    <property type="entry name" value="GPCR_2-like_7TM"/>
</dbReference>
<dbReference type="SUPFAM" id="SSF81321">
    <property type="entry name" value="Family A G protein-coupled receptor-like"/>
    <property type="match status" value="1"/>
</dbReference>
<evidence type="ECO:0000259" key="13">
    <source>
        <dbReference type="PROSITE" id="PS50261"/>
    </source>
</evidence>
<dbReference type="AlphaFoldDB" id="A0AAN9WEC5"/>
<dbReference type="Pfam" id="PF00002">
    <property type="entry name" value="7tm_2"/>
    <property type="match status" value="1"/>
</dbReference>
<dbReference type="InterPro" id="IPR001879">
    <property type="entry name" value="GPCR_2_extracellular_dom"/>
</dbReference>
<evidence type="ECO:0000313" key="14">
    <source>
        <dbReference type="EMBL" id="KAK7870798.1"/>
    </source>
</evidence>
<dbReference type="PANTHER" id="PTHR45620:SF1">
    <property type="entry name" value="G-PROTEIN COUPLED RECEPTORS FAMILY 2 PROFILE 2 DOMAIN-CONTAINING PROTEIN"/>
    <property type="match status" value="1"/>
</dbReference>
<keyword evidence="5 11" id="KW-1133">Transmembrane helix</keyword>
<evidence type="ECO:0000256" key="10">
    <source>
        <dbReference type="ARBA" id="ARBA00023224"/>
    </source>
</evidence>
<evidence type="ECO:0000256" key="2">
    <source>
        <dbReference type="ARBA" id="ARBA00005314"/>
    </source>
</evidence>
<feature type="transmembrane region" description="Helical" evidence="11">
    <location>
        <begin position="341"/>
        <end position="360"/>
    </location>
</feature>
<feature type="transmembrane region" description="Helical" evidence="11">
    <location>
        <begin position="135"/>
        <end position="153"/>
    </location>
</feature>
<dbReference type="InterPro" id="IPR000832">
    <property type="entry name" value="GPCR_2_secretin-like"/>
</dbReference>
<dbReference type="PRINTS" id="PR00249">
    <property type="entry name" value="GPCRSECRETIN"/>
</dbReference>
<name>A0AAN9WEC5_9ORTH</name>
<keyword evidence="10" id="KW-0807">Transducer</keyword>
<dbReference type="PANTHER" id="PTHR45620">
    <property type="entry name" value="PDF RECEPTOR-LIKE PROTEIN-RELATED"/>
    <property type="match status" value="1"/>
</dbReference>
<evidence type="ECO:0000256" key="8">
    <source>
        <dbReference type="ARBA" id="ARBA00023170"/>
    </source>
</evidence>
<feature type="transmembrane region" description="Helical" evidence="11">
    <location>
        <begin position="380"/>
        <end position="400"/>
    </location>
</feature>
<keyword evidence="8" id="KW-0675">Receptor</keyword>
<keyword evidence="4 11" id="KW-0812">Transmembrane</keyword>
<dbReference type="PROSITE" id="PS00649">
    <property type="entry name" value="G_PROTEIN_RECEP_F2_1"/>
    <property type="match status" value="1"/>
</dbReference>
<sequence>MAVDVEELERRQDEMLAEEANQCRLRIQEQLEAGGGVGVCPPTWDGIMCWDGAEAGELCEQPCPAYITGFDPRENVTRRCTETGWYMHPVSKTSWTNFSRCFNRPDATVILDPPKSNISDFEMFLPAVKIISTTGYAVSLMSLIAAFCILATVKKLRCPRNTLHMHLFLSFIMRAFMALLKHSLFVQGLGLPSDVTNTPDGDMFGSEFEENWECKLITSMWEYFIMANYSWILMEGLYLHNLIFLALFSDTSAITLYVTLGWGLPAVFVLAWVVCRLLLDDFVCWTVYRRPQLFLLVRVPIVASIILSFGLFVNIVRVLFLKLRASVCEETRRYRRWAKSTLVLVPLFGVHYTIFIGLSYSNDSRVELAYLFCDQLFASFQGFFVAVLYCFLNGEVRAEVARKWRRLRRRGAAGGARASVAGSLPGHTLISTAGGAGGGAGGGVANGPGRAGLPQGASRYSLPRASCYSTTSCTSLSAAGTSVGVGGGGANGFLGGWSLNKRRSGSGLDGGGGGGNARSCHSGLADLGTGSCFSNLSEAAGGRAAGERRWSSRSDYSVAGSALEMHSMDAGHI</sequence>
<evidence type="ECO:0000313" key="15">
    <source>
        <dbReference type="Proteomes" id="UP001378592"/>
    </source>
</evidence>
<dbReference type="SMART" id="SM00008">
    <property type="entry name" value="HormR"/>
    <property type="match status" value="1"/>
</dbReference>
<proteinExistence type="inferred from homology"/>
<dbReference type="GO" id="GO:0017046">
    <property type="term" value="F:peptide hormone binding"/>
    <property type="evidence" value="ECO:0007669"/>
    <property type="project" value="TreeGrafter"/>
</dbReference>
<dbReference type="InterPro" id="IPR036445">
    <property type="entry name" value="GPCR_2_extracell_dom_sf"/>
</dbReference>
<evidence type="ECO:0000256" key="1">
    <source>
        <dbReference type="ARBA" id="ARBA00004651"/>
    </source>
</evidence>
<evidence type="ECO:0000259" key="12">
    <source>
        <dbReference type="PROSITE" id="PS50227"/>
    </source>
</evidence>
<dbReference type="Gene3D" id="4.10.1240.10">
    <property type="entry name" value="GPCR, family 2, extracellular hormone receptor domain"/>
    <property type="match status" value="1"/>
</dbReference>
<keyword evidence="15" id="KW-1185">Reference proteome</keyword>
<feature type="transmembrane region" description="Helical" evidence="11">
    <location>
        <begin position="255"/>
        <end position="279"/>
    </location>
</feature>
<dbReference type="GO" id="GO:0008528">
    <property type="term" value="F:G protein-coupled peptide receptor activity"/>
    <property type="evidence" value="ECO:0007669"/>
    <property type="project" value="TreeGrafter"/>
</dbReference>
<accession>A0AAN9WEC5</accession>
<dbReference type="GO" id="GO:0007188">
    <property type="term" value="P:adenylate cyclase-modulating G protein-coupled receptor signaling pathway"/>
    <property type="evidence" value="ECO:0007669"/>
    <property type="project" value="TreeGrafter"/>
</dbReference>
<evidence type="ECO:0000256" key="11">
    <source>
        <dbReference type="SAM" id="Phobius"/>
    </source>
</evidence>
<dbReference type="CDD" id="cd15273">
    <property type="entry name" value="7tmB1_NPR_B7_insect-like"/>
    <property type="match status" value="1"/>
</dbReference>
<reference evidence="14 15" key="1">
    <citation type="submission" date="2024-03" db="EMBL/GenBank/DDBJ databases">
        <title>The genome assembly and annotation of the cricket Gryllus longicercus Weissman &amp; Gray.</title>
        <authorList>
            <person name="Szrajer S."/>
            <person name="Gray D."/>
            <person name="Ylla G."/>
        </authorList>
    </citation>
    <scope>NUCLEOTIDE SEQUENCE [LARGE SCALE GENOMIC DNA]</scope>
    <source>
        <strain evidence="14">DAG 2021-001</strain>
        <tissue evidence="14">Whole body minus gut</tissue>
    </source>
</reference>
<dbReference type="Proteomes" id="UP001378592">
    <property type="component" value="Unassembled WGS sequence"/>
</dbReference>
<dbReference type="GO" id="GO:0005886">
    <property type="term" value="C:plasma membrane"/>
    <property type="evidence" value="ECO:0007669"/>
    <property type="project" value="UniProtKB-SubCell"/>
</dbReference>
<feature type="domain" description="G-protein coupled receptors family 2 profile 2" evidence="13">
    <location>
        <begin position="128"/>
        <end position="393"/>
    </location>
</feature>
<feature type="transmembrane region" description="Helical" evidence="11">
    <location>
        <begin position="299"/>
        <end position="320"/>
    </location>
</feature>
<feature type="transmembrane region" description="Helical" evidence="11">
    <location>
        <begin position="229"/>
        <end position="248"/>
    </location>
</feature>
<dbReference type="PROSITE" id="PS50227">
    <property type="entry name" value="G_PROTEIN_RECEP_F2_3"/>
    <property type="match status" value="1"/>
</dbReference>
<dbReference type="PROSITE" id="PS50261">
    <property type="entry name" value="G_PROTEIN_RECEP_F2_4"/>
    <property type="match status" value="1"/>
</dbReference>
<feature type="domain" description="G-protein coupled receptors family 2 profile 1" evidence="12">
    <location>
        <begin position="22"/>
        <end position="105"/>
    </location>
</feature>
<evidence type="ECO:0000256" key="9">
    <source>
        <dbReference type="ARBA" id="ARBA00023180"/>
    </source>
</evidence>
<dbReference type="InterPro" id="IPR017983">
    <property type="entry name" value="GPCR_2_secretin-like_CS"/>
</dbReference>
<comment type="subcellular location">
    <subcellularLocation>
        <location evidence="1">Cell membrane</location>
        <topology evidence="1">Multi-pass membrane protein</topology>
    </subcellularLocation>
</comment>
<keyword evidence="7 11" id="KW-0472">Membrane</keyword>
<dbReference type="Pfam" id="PF02793">
    <property type="entry name" value="HRM"/>
    <property type="match status" value="1"/>
</dbReference>
<evidence type="ECO:0000256" key="6">
    <source>
        <dbReference type="ARBA" id="ARBA00023040"/>
    </source>
</evidence>
<protein>
    <submittedName>
        <fullName evidence="14">Uncharacterized protein</fullName>
    </submittedName>
</protein>
<dbReference type="InterPro" id="IPR050332">
    <property type="entry name" value="GPCR_2"/>
</dbReference>
<dbReference type="PROSITE" id="PS00650">
    <property type="entry name" value="G_PROTEIN_RECEP_F2_2"/>
    <property type="match status" value="1"/>
</dbReference>
<evidence type="ECO:0000256" key="7">
    <source>
        <dbReference type="ARBA" id="ARBA00023136"/>
    </source>
</evidence>
<keyword evidence="6" id="KW-0297">G-protein coupled receptor</keyword>
<gene>
    <name evidence="14" type="ORF">R5R35_005461</name>
</gene>
<evidence type="ECO:0000256" key="4">
    <source>
        <dbReference type="ARBA" id="ARBA00022692"/>
    </source>
</evidence>
<evidence type="ECO:0000256" key="3">
    <source>
        <dbReference type="ARBA" id="ARBA00022475"/>
    </source>
</evidence>
<comment type="similarity">
    <text evidence="2">Belongs to the G-protein coupled receptor 2 family.</text>
</comment>
<dbReference type="GO" id="GO:0007166">
    <property type="term" value="P:cell surface receptor signaling pathway"/>
    <property type="evidence" value="ECO:0007669"/>
    <property type="project" value="InterPro"/>
</dbReference>
<organism evidence="14 15">
    <name type="scientific">Gryllus longicercus</name>
    <dbReference type="NCBI Taxonomy" id="2509291"/>
    <lineage>
        <taxon>Eukaryota</taxon>
        <taxon>Metazoa</taxon>
        <taxon>Ecdysozoa</taxon>
        <taxon>Arthropoda</taxon>
        <taxon>Hexapoda</taxon>
        <taxon>Insecta</taxon>
        <taxon>Pterygota</taxon>
        <taxon>Neoptera</taxon>
        <taxon>Polyneoptera</taxon>
        <taxon>Orthoptera</taxon>
        <taxon>Ensifera</taxon>
        <taxon>Gryllidea</taxon>
        <taxon>Grylloidea</taxon>
        <taxon>Gryllidae</taxon>
        <taxon>Gryllinae</taxon>
        <taxon>Gryllus</taxon>
    </lineage>
</organism>
<dbReference type="EMBL" id="JAZDUA010000052">
    <property type="protein sequence ID" value="KAK7870798.1"/>
    <property type="molecule type" value="Genomic_DNA"/>
</dbReference>
<keyword evidence="9" id="KW-0325">Glycoprotein</keyword>
<dbReference type="Gene3D" id="1.20.1070.10">
    <property type="entry name" value="Rhodopsin 7-helix transmembrane proteins"/>
    <property type="match status" value="1"/>
</dbReference>
<keyword evidence="3" id="KW-1003">Cell membrane</keyword>
<dbReference type="SUPFAM" id="SSF111418">
    <property type="entry name" value="Hormone receptor domain"/>
    <property type="match status" value="1"/>
</dbReference>